<feature type="domain" description="Ketosynthase family 3 (KS3)" evidence="11">
    <location>
        <begin position="644"/>
        <end position="1071"/>
    </location>
</feature>
<evidence type="ECO:0000256" key="8">
    <source>
        <dbReference type="PROSITE-ProRule" id="PRU01363"/>
    </source>
</evidence>
<dbReference type="InterPro" id="IPR014030">
    <property type="entry name" value="Ketoacyl_synth_N"/>
</dbReference>
<dbReference type="InterPro" id="IPR014043">
    <property type="entry name" value="Acyl_transferase_dom"/>
</dbReference>
<name>W0C4C1_9ACTN</name>
<dbReference type="PROSITE" id="PS50075">
    <property type="entry name" value="CARRIER"/>
    <property type="match status" value="2"/>
</dbReference>
<dbReference type="SUPFAM" id="SSF53901">
    <property type="entry name" value="Thiolase-like"/>
    <property type="match status" value="1"/>
</dbReference>
<dbReference type="InterPro" id="IPR001227">
    <property type="entry name" value="Ac_transferase_dom_sf"/>
</dbReference>
<dbReference type="InterPro" id="IPR016039">
    <property type="entry name" value="Thiolase-like"/>
</dbReference>
<dbReference type="Gene3D" id="1.10.1200.10">
    <property type="entry name" value="ACP-like"/>
    <property type="match status" value="2"/>
</dbReference>
<dbReference type="InterPro" id="IPR013968">
    <property type="entry name" value="PKS_KR"/>
</dbReference>
<sequence length="2435" mass="253464">MSKFESIASGAHGIPNGAVSVVGMFSHAPEVTAPDELWRLLTADMERPAPEETPARSTASATAEPEAAARAALASAGVTAEQVTSARAGLFTRQRGGAEAFGRLASLRAPAVAGQAPGRAPGAPATGGSPAAPHAPEAVEAAFASLLSGEYEIALVDVSPREEPEGSMFFVLQSLEGALRDGRRISALLRSEENRLHLQSTGRDDVVFVFPGQGSQWPGMALELMTASAVFREHMCECSEVLEPLTGWKLLDVLHGVPGAPALETADVVQPALFAVMVSLAALWRSCGVEPSAVLGQCLGEIAAAHVAGALTLGDAARVVAAWSRAQARHTGHGDLLSVVATRPEIEPLLARWQDRLHVAGTNGPRWTLVSGERGAADELLDALAERGVRARKLGNGLAAHSPNLPIDPDALRDELAGSEARVSDLPFYSSLTGDRHDTAGLDAAYWARNITREIRFEAATRALAARGHRTFIEISPHPVLTVGVRETLDDAGLDDRSAVVAGTLRKEQGGAQRFLASLQELHARQAPVDPVIVPGMAEPQQRRALLALIRTHLHDLLGTTAAATLDADQPFRALGLDSVTAVELRNRLNRATGLRLPATLVYDHPTAGAVAERLRHDILGHHPVAPGQVPQDDATTFVPADSAEPIAIVGMACRFPGGVRSPEDLWRLVESGTDAISEFPEDRGWDVEGLFDPDPSVPGKSYVRHGGFLDDAADFDAGFFGISPREALAMDPQQRLVLETSWEAFERAGIDPTTLRGSRTGVYIGAMAQDYGPRMHEPATGIEGHVLTGSTVSVISGRVAYTLGLEGPAVTVDTACSSSLVALHLACQSLRRGESTLALAGGAAVMASPGMFVEFSRQRGLAPDGRCKAFSDDADGTAWSEGVGVLLLERLSDARRNGRRVLAVVRGSAINQDGASNGLTAPNGPSQQRVIRQALADAGLSAVDVDVVEAHGTGTRLGDPIEAQALLATYGQGREVGRPLWLGSLKSNIGHAQAAAGVAGVIKMVMALRYGVLPRTLHVDEPSGHVDWSSGRVELLREAREWVVGVGGVRRAGVSSFGISGTNAHVVVEEAPVVEGDVVQAPVGSVPGLVSGGVVVWVVSGRSVGGLVGVVGRLREWVVGSGCGVGVGVVGGVLAGRSVFGVRGVVVGGSREELVGGLDGLVGDVESGVSGIGVSGSVSGGGSGVSGGRGVVLVFPGQGWQWVGLVVGLLEESVVFAEWMGVCERALEPLVGWSLVGVLRSGDEGWLGRVEVVQPVLWAVMVSLGRLWESLGVVVRGVVGHSQGEVAAVVVAGGLSVEEGARVVVLRSRLVGELVGGGGMVVVSVSVSEVEGLLGEVGGGLVVAAVNGPGSVVVSGGVGALEGLVGLCGVRGVGVRWVAVDYASHGPGVDVVRERLVEGLVGVVGRRGVLPFYSTVSGGLLDMEGLGGEYWFENVRRPVLFDDVVRSFGDDVVFVECSGHPVLVPVMEGVSAVGSLRRGEGGLRRFLLSVGEAFVRGVDVDWSRLFPGQEHAIAEAYADVPTYAFERERFWLSGGSGLGSGGVGRGLVGGGVELAGGGGVVFSGRVSLEGYGWLGDHGVWGSVLLPGTGFVELGLRAGGRVEELALEAPLVLGAGGVDVQVRVGEVDGEGRRSLGVFARGGEGEEWVTHATGTLAPGTPSEPPRQEGSWPPVGAVPMDVDYDRLAENGFEYGPAFRGLVAAWRRGDEVFAEVRLPQERHGDDFDLHPALLDAALHAGLLAGPSHVRLPFSWSGVMLHATGATALRVRLAPTGPDTLSLEAFDEAGGPVVTVDALTLRAVTPQQLLAARSDTPLYHLDWVPADSRPSSGAATGARTVLLGTEMLGSTPPSFPDLAALAAGDEPARTADFVIAPFLRPSAGNPADEVKAAMNEALELVRNWLADDRFASSRLVVLTRDAAGDARDLVHAPLWGLIRSAQSENPGRLVLADIDAHDASFPALLNFLPSGEPQILVRAGQASVPRLVRPRAGGGPSPSEPVAPPPLGGANGEGTVLITGGTGTLGGLVAQHIVRTHGVRELLLLSRQGPAAEGAAALRAELAALGANATVLACDVSDREALAEALDGVQLTAVIHTAGLLDDGVVTSLTPERIGAVLRPKVDAAWHLHELTRAADLSAFVTFSSAAGLLGNPGQASYSAANAFLDALAHRRRAEGLPGLSLAWGLWARSSGMTGHLGAEEMRRLGRAGLLPLTTEQGLDLFDAALAEQRAALLVPAALDTRGSTLRGEVPFLLRRLVRAPVRRQSAGESADTLKRRLLEASEAERERLLLDLVREHVAHVLGHASAGAVDPGRGFLDLGLDSLTALEMRNRLTSATGRRLPPTLIFDHPTPAAVARLLQAELLPNASEHESSETGEAEFRKALAAIPLDRFRAAGLVGPLLRLAGSEPAREEPVAPEATESLDTMDVESLVRVALGDH</sequence>
<dbReference type="GO" id="GO:0004312">
    <property type="term" value="F:fatty acid synthase activity"/>
    <property type="evidence" value="ECO:0007669"/>
    <property type="project" value="TreeGrafter"/>
</dbReference>
<evidence type="ECO:0000259" key="10">
    <source>
        <dbReference type="PROSITE" id="PS50075"/>
    </source>
</evidence>
<dbReference type="CDD" id="cd00833">
    <property type="entry name" value="PKS"/>
    <property type="match status" value="1"/>
</dbReference>
<feature type="region of interest" description="N-terminal hotdog fold" evidence="8">
    <location>
        <begin position="1546"/>
        <end position="1662"/>
    </location>
</feature>
<evidence type="ECO:0000256" key="9">
    <source>
        <dbReference type="SAM" id="MobiDB-lite"/>
    </source>
</evidence>
<dbReference type="InterPro" id="IPR049552">
    <property type="entry name" value="PKS_DH_N"/>
</dbReference>
<keyword evidence="4" id="KW-0808">Transferase</keyword>
<feature type="region of interest" description="Disordered" evidence="9">
    <location>
        <begin position="1984"/>
        <end position="2008"/>
    </location>
</feature>
<dbReference type="InterPro" id="IPR009081">
    <property type="entry name" value="PP-bd_ACP"/>
</dbReference>
<dbReference type="Pfam" id="PF00698">
    <property type="entry name" value="Acyl_transf_1"/>
    <property type="match status" value="2"/>
</dbReference>
<dbReference type="Pfam" id="PF21089">
    <property type="entry name" value="PKS_DH_N"/>
    <property type="match status" value="1"/>
</dbReference>
<feature type="compositionally biased region" description="Low complexity" evidence="9">
    <location>
        <begin position="55"/>
        <end position="66"/>
    </location>
</feature>
<feature type="region of interest" description="C-terminal hotdog fold" evidence="8">
    <location>
        <begin position="1673"/>
        <end position="1806"/>
    </location>
</feature>
<dbReference type="SMART" id="SM00827">
    <property type="entry name" value="PKS_AT"/>
    <property type="match status" value="2"/>
</dbReference>
<evidence type="ECO:0000256" key="5">
    <source>
        <dbReference type="ARBA" id="ARBA00023194"/>
    </source>
</evidence>
<dbReference type="FunFam" id="1.10.1200.10:FF:000007">
    <property type="entry name" value="Probable polyketide synthase pks17"/>
    <property type="match status" value="1"/>
</dbReference>
<keyword evidence="7" id="KW-0012">Acyltransferase</keyword>
<dbReference type="InterPro" id="IPR057326">
    <property type="entry name" value="KR_dom"/>
</dbReference>
<dbReference type="InterPro" id="IPR036291">
    <property type="entry name" value="NAD(P)-bd_dom_sf"/>
</dbReference>
<feature type="region of interest" description="Disordered" evidence="9">
    <location>
        <begin position="112"/>
        <end position="134"/>
    </location>
</feature>
<evidence type="ECO:0000256" key="2">
    <source>
        <dbReference type="ARBA" id="ARBA00022450"/>
    </source>
</evidence>
<evidence type="ECO:0000256" key="1">
    <source>
        <dbReference type="ARBA" id="ARBA00004792"/>
    </source>
</evidence>
<feature type="region of interest" description="Disordered" evidence="9">
    <location>
        <begin position="47"/>
        <end position="66"/>
    </location>
</feature>
<dbReference type="Gene3D" id="3.40.366.10">
    <property type="entry name" value="Malonyl-Coenzyme A Acyl Carrier Protein, domain 2"/>
    <property type="match status" value="2"/>
</dbReference>
<dbReference type="Gene3D" id="3.10.129.110">
    <property type="entry name" value="Polyketide synthase dehydratase"/>
    <property type="match status" value="1"/>
</dbReference>
<reference evidence="13" key="1">
    <citation type="journal article" date="2014" name="Org. Lett.">
        <title>Elucidating hydroxylation and methylation steps tailoring piericidin A1 biosynthesis.</title>
        <authorList>
            <person name="Chen Y."/>
            <person name="Zhang W."/>
            <person name="Zhu Y."/>
            <person name="Zhang Q."/>
            <person name="Tian X."/>
            <person name="Zhang S."/>
            <person name="Zhang C."/>
        </authorList>
    </citation>
    <scope>NUCLEOTIDE SEQUENCE</scope>
    <source>
        <strain evidence="13">SCSIO 03032</strain>
    </source>
</reference>
<dbReference type="SUPFAM" id="SSF52151">
    <property type="entry name" value="FabD/lysophospholipase-like"/>
    <property type="match status" value="2"/>
</dbReference>
<dbReference type="FunFam" id="3.40.47.10:FF:000019">
    <property type="entry name" value="Polyketide synthase type I"/>
    <property type="match status" value="1"/>
</dbReference>
<feature type="domain" description="PKS/mFAS DH" evidence="12">
    <location>
        <begin position="1546"/>
        <end position="1806"/>
    </location>
</feature>
<dbReference type="Gene3D" id="3.40.47.10">
    <property type="match status" value="1"/>
</dbReference>
<evidence type="ECO:0000313" key="13">
    <source>
        <dbReference type="EMBL" id="AHE80991.1"/>
    </source>
</evidence>
<dbReference type="SMART" id="SM01294">
    <property type="entry name" value="PKS_PP_betabranch"/>
    <property type="match status" value="2"/>
</dbReference>
<dbReference type="PROSITE" id="PS00012">
    <property type="entry name" value="PHOSPHOPANTETHEINE"/>
    <property type="match status" value="2"/>
</dbReference>
<dbReference type="Pfam" id="PF14765">
    <property type="entry name" value="PS-DH"/>
    <property type="match status" value="1"/>
</dbReference>
<organism evidence="13">
    <name type="scientific">Streptomyces marincola</name>
    <dbReference type="NCBI Taxonomy" id="2878388"/>
    <lineage>
        <taxon>Bacteria</taxon>
        <taxon>Bacillati</taxon>
        <taxon>Actinomycetota</taxon>
        <taxon>Actinomycetes</taxon>
        <taxon>Kitasatosporales</taxon>
        <taxon>Streptomycetaceae</taxon>
        <taxon>Streptomyces</taxon>
    </lineage>
</organism>
<dbReference type="Gene3D" id="3.40.50.720">
    <property type="entry name" value="NAD(P)-binding Rossmann-like Domain"/>
    <property type="match status" value="1"/>
</dbReference>
<dbReference type="InterPro" id="IPR055123">
    <property type="entry name" value="SpnB-like_Rossmann"/>
</dbReference>
<feature type="domain" description="Carrier" evidence="10">
    <location>
        <begin position="544"/>
        <end position="619"/>
    </location>
</feature>
<dbReference type="GO" id="GO:0033068">
    <property type="term" value="P:macrolide biosynthetic process"/>
    <property type="evidence" value="ECO:0007669"/>
    <property type="project" value="UniProtKB-ARBA"/>
</dbReference>
<accession>W0C4C1</accession>
<dbReference type="PROSITE" id="PS52004">
    <property type="entry name" value="KS3_2"/>
    <property type="match status" value="1"/>
</dbReference>
<dbReference type="Pfam" id="PF00550">
    <property type="entry name" value="PP-binding"/>
    <property type="match status" value="2"/>
</dbReference>
<dbReference type="EMBL" id="KF874660">
    <property type="protein sequence ID" value="AHE80991.1"/>
    <property type="molecule type" value="Genomic_DNA"/>
</dbReference>
<evidence type="ECO:0000259" key="12">
    <source>
        <dbReference type="PROSITE" id="PS52019"/>
    </source>
</evidence>
<dbReference type="InterPro" id="IPR020806">
    <property type="entry name" value="PKS_PP-bd"/>
</dbReference>
<keyword evidence="2" id="KW-0596">Phosphopantetheine</keyword>
<dbReference type="SMART" id="SM00823">
    <property type="entry name" value="PKS_PP"/>
    <property type="match status" value="2"/>
</dbReference>
<dbReference type="Pfam" id="PF08659">
    <property type="entry name" value="KR"/>
    <property type="match status" value="1"/>
</dbReference>
<evidence type="ECO:0000256" key="6">
    <source>
        <dbReference type="ARBA" id="ARBA00023268"/>
    </source>
</evidence>
<dbReference type="SMART" id="SM00825">
    <property type="entry name" value="PKS_KS"/>
    <property type="match status" value="1"/>
</dbReference>
<keyword evidence="3" id="KW-0597">Phosphoprotein</keyword>
<dbReference type="SUPFAM" id="SSF55048">
    <property type="entry name" value="Probable ACP-binding domain of malonyl-CoA ACP transacylase"/>
    <property type="match status" value="2"/>
</dbReference>
<evidence type="ECO:0000256" key="3">
    <source>
        <dbReference type="ARBA" id="ARBA00022553"/>
    </source>
</evidence>
<dbReference type="CDD" id="cd08956">
    <property type="entry name" value="KR_3_FAS_SDR_x"/>
    <property type="match status" value="1"/>
</dbReference>
<dbReference type="SUPFAM" id="SSF47336">
    <property type="entry name" value="ACP-like"/>
    <property type="match status" value="2"/>
</dbReference>
<dbReference type="GO" id="GO:0031177">
    <property type="term" value="F:phosphopantetheine binding"/>
    <property type="evidence" value="ECO:0007669"/>
    <property type="project" value="InterPro"/>
</dbReference>
<comment type="pathway">
    <text evidence="1">Antibiotic biosynthesis.</text>
</comment>
<dbReference type="Pfam" id="PF02801">
    <property type="entry name" value="Ketoacyl-synt_C"/>
    <property type="match status" value="1"/>
</dbReference>
<dbReference type="InterPro" id="IPR016035">
    <property type="entry name" value="Acyl_Trfase/lysoPLipase"/>
</dbReference>
<dbReference type="InterPro" id="IPR036736">
    <property type="entry name" value="ACP-like_sf"/>
</dbReference>
<proteinExistence type="predicted"/>
<dbReference type="SMART" id="SM00826">
    <property type="entry name" value="PKS_DH"/>
    <property type="match status" value="1"/>
</dbReference>
<feature type="compositionally biased region" description="Pro residues" evidence="9">
    <location>
        <begin position="1994"/>
        <end position="2003"/>
    </location>
</feature>
<dbReference type="InterPro" id="IPR020807">
    <property type="entry name" value="PKS_DH"/>
</dbReference>
<dbReference type="InterPro" id="IPR014031">
    <property type="entry name" value="Ketoacyl_synth_C"/>
</dbReference>
<dbReference type="InterPro" id="IPR049900">
    <property type="entry name" value="PKS_mFAS_DH"/>
</dbReference>
<dbReference type="PROSITE" id="PS00606">
    <property type="entry name" value="KS3_1"/>
    <property type="match status" value="1"/>
</dbReference>
<protein>
    <submittedName>
        <fullName evidence="13">PieA1</fullName>
    </submittedName>
</protein>
<dbReference type="Pfam" id="PF00109">
    <property type="entry name" value="ketoacyl-synt"/>
    <property type="match status" value="1"/>
</dbReference>
<dbReference type="InterPro" id="IPR042104">
    <property type="entry name" value="PKS_dehydratase_sf"/>
</dbReference>
<dbReference type="PANTHER" id="PTHR43775:SF51">
    <property type="entry name" value="INACTIVE PHENOLPHTHIOCEROL SYNTHESIS POLYKETIDE SYNTHASE TYPE I PKS1-RELATED"/>
    <property type="match status" value="1"/>
</dbReference>
<keyword evidence="5" id="KW-0045">Antibiotic biosynthesis</keyword>
<dbReference type="InterPro" id="IPR016036">
    <property type="entry name" value="Malonyl_transacylase_ACP-bd"/>
</dbReference>
<evidence type="ECO:0000256" key="7">
    <source>
        <dbReference type="ARBA" id="ARBA00023315"/>
    </source>
</evidence>
<keyword evidence="6" id="KW-0511">Multifunctional enzyme</keyword>
<dbReference type="InterPro" id="IPR049551">
    <property type="entry name" value="PKS_DH_C"/>
</dbReference>
<dbReference type="PROSITE" id="PS52019">
    <property type="entry name" value="PKS_MFAS_DH"/>
    <property type="match status" value="1"/>
</dbReference>
<feature type="active site" description="Proton donor; for dehydratase activity" evidence="8">
    <location>
        <position position="1732"/>
    </location>
</feature>
<dbReference type="SUPFAM" id="SSF51735">
    <property type="entry name" value="NAD(P)-binding Rossmann-fold domains"/>
    <property type="match status" value="2"/>
</dbReference>
<dbReference type="InterPro" id="IPR020841">
    <property type="entry name" value="PKS_Beta-ketoAc_synthase_dom"/>
</dbReference>
<dbReference type="GO" id="GO:0004315">
    <property type="term" value="F:3-oxoacyl-[acyl-carrier-protein] synthase activity"/>
    <property type="evidence" value="ECO:0007669"/>
    <property type="project" value="InterPro"/>
</dbReference>
<dbReference type="GO" id="GO:0006633">
    <property type="term" value="P:fatty acid biosynthetic process"/>
    <property type="evidence" value="ECO:0007669"/>
    <property type="project" value="InterPro"/>
</dbReference>
<dbReference type="Gene3D" id="3.30.70.3290">
    <property type="match status" value="2"/>
</dbReference>
<dbReference type="PANTHER" id="PTHR43775">
    <property type="entry name" value="FATTY ACID SYNTHASE"/>
    <property type="match status" value="1"/>
</dbReference>
<dbReference type="InterPro" id="IPR018201">
    <property type="entry name" value="Ketoacyl_synth_AS"/>
</dbReference>
<dbReference type="InterPro" id="IPR050091">
    <property type="entry name" value="PKS_NRPS_Biosynth_Enz"/>
</dbReference>
<dbReference type="InterPro" id="IPR006162">
    <property type="entry name" value="Ppantetheine_attach_site"/>
</dbReference>
<evidence type="ECO:0000259" key="11">
    <source>
        <dbReference type="PROSITE" id="PS52004"/>
    </source>
</evidence>
<feature type="domain" description="Carrier" evidence="10">
    <location>
        <begin position="2284"/>
        <end position="2359"/>
    </location>
</feature>
<dbReference type="Pfam" id="PF22953">
    <property type="entry name" value="SpnB_Rossmann"/>
    <property type="match status" value="1"/>
</dbReference>
<evidence type="ECO:0000256" key="4">
    <source>
        <dbReference type="ARBA" id="ARBA00022679"/>
    </source>
</evidence>
<dbReference type="SMART" id="SM00822">
    <property type="entry name" value="PKS_KR"/>
    <property type="match status" value="1"/>
</dbReference>
<feature type="active site" description="Proton acceptor; for dehydratase activity" evidence="8">
    <location>
        <position position="1578"/>
    </location>
</feature>